<keyword evidence="4" id="KW-0406">Ion transport</keyword>
<dbReference type="InterPro" id="IPR018490">
    <property type="entry name" value="cNMP-bd_dom_sf"/>
</dbReference>
<dbReference type="AlphaFoldDB" id="A0A397ZCN8"/>
<evidence type="ECO:0000313" key="10">
    <source>
        <dbReference type="Proteomes" id="UP000264353"/>
    </source>
</evidence>
<dbReference type="GO" id="GO:0016020">
    <property type="term" value="C:membrane"/>
    <property type="evidence" value="ECO:0007669"/>
    <property type="project" value="UniProtKB-SubCell"/>
</dbReference>
<evidence type="ECO:0000256" key="2">
    <source>
        <dbReference type="ARBA" id="ARBA00022860"/>
    </source>
</evidence>
<evidence type="ECO:0000256" key="5">
    <source>
        <dbReference type="ARBA" id="ARBA00023303"/>
    </source>
</evidence>
<keyword evidence="1" id="KW-0140">cGMP</keyword>
<keyword evidence="7" id="KW-1133">Transmembrane helix</keyword>
<keyword evidence="3" id="KW-0142">cGMP-binding</keyword>
<reference evidence="9 10" key="1">
    <citation type="submission" date="2018-06" db="EMBL/GenBank/DDBJ databases">
        <title>WGS assembly of Brassica rapa FPsc.</title>
        <authorList>
            <person name="Bowman J."/>
            <person name="Kohchi T."/>
            <person name="Yamato K."/>
            <person name="Jenkins J."/>
            <person name="Shu S."/>
            <person name="Ishizaki K."/>
            <person name="Yamaoka S."/>
            <person name="Nishihama R."/>
            <person name="Nakamura Y."/>
            <person name="Berger F."/>
            <person name="Adam C."/>
            <person name="Aki S."/>
            <person name="Althoff F."/>
            <person name="Araki T."/>
            <person name="Arteaga-Vazquez M."/>
            <person name="Balasubrmanian S."/>
            <person name="Bauer D."/>
            <person name="Boehm C."/>
            <person name="Briginshaw L."/>
            <person name="Caballero-Perez J."/>
            <person name="Catarino B."/>
            <person name="Chen F."/>
            <person name="Chiyoda S."/>
            <person name="Chovatia M."/>
            <person name="Davies K."/>
            <person name="Delmans M."/>
            <person name="Demura T."/>
            <person name="Dierschke T."/>
            <person name="Dolan L."/>
            <person name="Dorantes-Acosta A."/>
            <person name="Eklund D."/>
            <person name="Florent S."/>
            <person name="Flores-Sandoval E."/>
            <person name="Fujiyama A."/>
            <person name="Fukuzawa H."/>
            <person name="Galik B."/>
            <person name="Grimanelli D."/>
            <person name="Grimwood J."/>
            <person name="Grossniklaus U."/>
            <person name="Hamada T."/>
            <person name="Haseloff J."/>
            <person name="Hetherington A."/>
            <person name="Higo A."/>
            <person name="Hirakawa Y."/>
            <person name="Hundley H."/>
            <person name="Ikeda Y."/>
            <person name="Inoue K."/>
            <person name="Inoue S."/>
            <person name="Ishida S."/>
            <person name="Jia Q."/>
            <person name="Kakita M."/>
            <person name="Kanazawa T."/>
            <person name="Kawai Y."/>
            <person name="Kawashima T."/>
            <person name="Kennedy M."/>
            <person name="Kinose K."/>
            <person name="Kinoshita T."/>
            <person name="Kohara Y."/>
            <person name="Koide E."/>
            <person name="Komatsu K."/>
            <person name="Kopischke S."/>
            <person name="Kubo M."/>
            <person name="Kyozuka J."/>
            <person name="Lagercrantz U."/>
            <person name="Lin S."/>
            <person name="Lindquist E."/>
            <person name="Lipzen A."/>
            <person name="Lu C."/>
            <person name="Luna E."/>
            <person name="Martienssen R."/>
            <person name="Minamino N."/>
            <person name="Mizutani M."/>
            <person name="Mizutani M."/>
            <person name="Mochizuki N."/>
            <person name="Monte I."/>
            <person name="Mosher R."/>
            <person name="Nagasaki H."/>
            <person name="Nakagami H."/>
            <person name="Naramoto S."/>
            <person name="Nishitani K."/>
            <person name="Ohtani M."/>
            <person name="Okamoto T."/>
            <person name="Okumura M."/>
            <person name="Phillips J."/>
            <person name="Pollak B."/>
            <person name="Reinders A."/>
            <person name="Roevekamp M."/>
            <person name="Sano R."/>
            <person name="Sawa S."/>
            <person name="Schmid M."/>
            <person name="Shirakawa M."/>
            <person name="Solano R."/>
            <person name="Spunde A."/>
            <person name="Suetsugu N."/>
            <person name="Sugano S."/>
            <person name="Sugiyama A."/>
            <person name="Sun R."/>
            <person name="Suzuki Y."/>
            <person name="Takenaka M."/>
            <person name="Takezawa D."/>
            <person name="Tomogane H."/>
            <person name="Tsuzuki M."/>
            <person name="Ueda T."/>
            <person name="Umeda M."/>
            <person name="Ward J."/>
            <person name="Watanabe Y."/>
            <person name="Yazaki K."/>
            <person name="Yokoyama R."/>
            <person name="Yoshitake Y."/>
            <person name="Yotsui I."/>
            <person name="Zachgo S."/>
            <person name="Schmutz J."/>
        </authorList>
    </citation>
    <scope>NUCLEOTIDE SEQUENCE [LARGE SCALE GENOMIC DNA]</scope>
    <source>
        <strain evidence="10">cv. B-3</strain>
    </source>
</reference>
<dbReference type="GO" id="GO:0034220">
    <property type="term" value="P:monoatomic ion transmembrane transport"/>
    <property type="evidence" value="ECO:0007669"/>
    <property type="project" value="UniProtKB-KW"/>
</dbReference>
<evidence type="ECO:0000256" key="3">
    <source>
        <dbReference type="ARBA" id="ARBA00022992"/>
    </source>
</evidence>
<dbReference type="PANTHER" id="PTHR45651">
    <property type="entry name" value="CYCLIC NUCLEOTIDE-GATED ION CHANNEL 15-RELATED-RELATED"/>
    <property type="match status" value="1"/>
</dbReference>
<protein>
    <recommendedName>
        <fullName evidence="8">Cyclic nucleotide-binding domain-containing protein</fullName>
    </recommendedName>
</protein>
<evidence type="ECO:0000256" key="7">
    <source>
        <dbReference type="SAM" id="Phobius"/>
    </source>
</evidence>
<keyword evidence="4" id="KW-0813">Transport</keyword>
<dbReference type="EMBL" id="CM010632">
    <property type="protein sequence ID" value="RID63412.1"/>
    <property type="molecule type" value="Genomic_DNA"/>
</dbReference>
<evidence type="ECO:0000256" key="1">
    <source>
        <dbReference type="ARBA" id="ARBA00022535"/>
    </source>
</evidence>
<feature type="compositionally biased region" description="Polar residues" evidence="6">
    <location>
        <begin position="31"/>
        <end position="59"/>
    </location>
</feature>
<keyword evidence="7" id="KW-0812">Transmembrane</keyword>
<keyword evidence="2" id="KW-0112">Calmodulin-binding</keyword>
<evidence type="ECO:0000313" key="9">
    <source>
        <dbReference type="EMBL" id="RID63412.1"/>
    </source>
</evidence>
<dbReference type="GO" id="GO:0005516">
    <property type="term" value="F:calmodulin binding"/>
    <property type="evidence" value="ECO:0007669"/>
    <property type="project" value="UniProtKB-KW"/>
</dbReference>
<proteinExistence type="predicted"/>
<keyword evidence="3" id="KW-0547">Nucleotide-binding</keyword>
<dbReference type="SUPFAM" id="SSF51206">
    <property type="entry name" value="cAMP-binding domain-like"/>
    <property type="match status" value="1"/>
</dbReference>
<dbReference type="CDD" id="cd00038">
    <property type="entry name" value="CAP_ED"/>
    <property type="match status" value="1"/>
</dbReference>
<feature type="domain" description="Cyclic nucleotide-binding" evidence="8">
    <location>
        <begin position="272"/>
        <end position="348"/>
    </location>
</feature>
<keyword evidence="4" id="KW-1071">Ligand-gated ion channel</keyword>
<organism evidence="9 10">
    <name type="scientific">Brassica campestris</name>
    <name type="common">Field mustard</name>
    <dbReference type="NCBI Taxonomy" id="3711"/>
    <lineage>
        <taxon>Eukaryota</taxon>
        <taxon>Viridiplantae</taxon>
        <taxon>Streptophyta</taxon>
        <taxon>Embryophyta</taxon>
        <taxon>Tracheophyta</taxon>
        <taxon>Spermatophyta</taxon>
        <taxon>Magnoliopsida</taxon>
        <taxon>eudicotyledons</taxon>
        <taxon>Gunneridae</taxon>
        <taxon>Pentapetalae</taxon>
        <taxon>rosids</taxon>
        <taxon>malvids</taxon>
        <taxon>Brassicales</taxon>
        <taxon>Brassicaceae</taxon>
        <taxon>Brassiceae</taxon>
        <taxon>Brassica</taxon>
    </lineage>
</organism>
<dbReference type="PROSITE" id="PS50042">
    <property type="entry name" value="CNMP_BINDING_3"/>
    <property type="match status" value="1"/>
</dbReference>
<keyword evidence="7" id="KW-0472">Membrane</keyword>
<dbReference type="Gene3D" id="2.60.120.10">
    <property type="entry name" value="Jelly Rolls"/>
    <property type="match status" value="1"/>
</dbReference>
<keyword evidence="5" id="KW-0407">Ion channel</keyword>
<dbReference type="GO" id="GO:0030553">
    <property type="term" value="F:cGMP binding"/>
    <property type="evidence" value="ECO:0007669"/>
    <property type="project" value="UniProtKB-KW"/>
</dbReference>
<name>A0A397ZCN8_BRACM</name>
<evidence type="ECO:0000256" key="6">
    <source>
        <dbReference type="SAM" id="MobiDB-lite"/>
    </source>
</evidence>
<gene>
    <name evidence="9" type="ORF">BRARA_E02423</name>
</gene>
<accession>A0A397ZCN8</accession>
<evidence type="ECO:0000256" key="4">
    <source>
        <dbReference type="ARBA" id="ARBA00023286"/>
    </source>
</evidence>
<feature type="region of interest" description="Disordered" evidence="6">
    <location>
        <begin position="1"/>
        <end position="96"/>
    </location>
</feature>
<feature type="transmembrane region" description="Helical" evidence="7">
    <location>
        <begin position="169"/>
        <end position="187"/>
    </location>
</feature>
<dbReference type="InterPro" id="IPR000595">
    <property type="entry name" value="cNMP-bd_dom"/>
</dbReference>
<dbReference type="Proteomes" id="UP000264353">
    <property type="component" value="Chromosome A5"/>
</dbReference>
<dbReference type="GO" id="GO:0030552">
    <property type="term" value="F:cAMP binding"/>
    <property type="evidence" value="ECO:0007669"/>
    <property type="project" value="UniProtKB-KW"/>
</dbReference>
<dbReference type="PANTHER" id="PTHR45651:SF40">
    <property type="entry name" value="CYCLIC NUCLEOTIDE-GATED ION CHANNEL 19-RELATED"/>
    <property type="match status" value="1"/>
</dbReference>
<evidence type="ECO:0000259" key="8">
    <source>
        <dbReference type="PROSITE" id="PS50042"/>
    </source>
</evidence>
<sequence length="445" mass="51050">MASRNENESDEFPMLRQFPEARSRALHSRNRSISFSDSTYSSNRVENSSGPRRTQSRPSPSVHMSGPLYDTRRPDQSFFPPSPVQPPASSLSSSTVDIPSEEVVEALLKNANLLKSGQLGMCNDPYCTTCPSYYNLQAAQFHTYGVVSDSRQISTLAGNQTPSYSVGEVYFTMGIIGLGLLLFARLIGNMHNFLQALDRRRTEMMLRQRDVEQWMSHRLLPDDIRKRVREAERFNWAATRGVKEELIFENMPDDIQRDIKRHLFKFLKKVWIFSLMDELILDAIRERLKQRRYIRSSTVLRRKGLVEKMVFIVRGEMESIGEDGSVLPLSEGDVCGEELLTWCLERSSVDPDGTRIKMPTKGLVSNRSVRCVTNVEAFSLSVADLEDVTSLFSRFLRSNRVQGAIRYESPYWRLRAAMQIQVAWRYGKKRLERKKQNGDTDECCA</sequence>
<dbReference type="Gene3D" id="1.10.287.630">
    <property type="entry name" value="Helix hairpin bin"/>
    <property type="match status" value="1"/>
</dbReference>
<dbReference type="InterPro" id="IPR014710">
    <property type="entry name" value="RmlC-like_jellyroll"/>
</dbReference>